<feature type="region of interest" description="Disordered" evidence="1">
    <location>
        <begin position="118"/>
        <end position="141"/>
    </location>
</feature>
<dbReference type="AlphaFoldDB" id="A0A2Z7D4A7"/>
<sequence>MSASGESSTTMHRLLHASGSHPIPTPYDPKTGNVAADCTKHKKDDKKTSDRRQALRGYGLKYPRITGSINQLFDCVLVDGLDEVSEWTKRTRKPAPRREDRIGEIRSSWMLLSELDDGEDEDLSVMNKPARSSSRADNKRKLEELLKRSCQQEQSR</sequence>
<feature type="compositionally biased region" description="Polar residues" evidence="1">
    <location>
        <begin position="1"/>
        <end position="11"/>
    </location>
</feature>
<protein>
    <submittedName>
        <fullName evidence="2">Uncharacterized protein</fullName>
    </submittedName>
</protein>
<evidence type="ECO:0000313" key="2">
    <source>
        <dbReference type="EMBL" id="KZV54255.1"/>
    </source>
</evidence>
<gene>
    <name evidence="2" type="ORF">F511_23897</name>
</gene>
<reference evidence="2 3" key="1">
    <citation type="journal article" date="2015" name="Proc. Natl. Acad. Sci. U.S.A.">
        <title>The resurrection genome of Boea hygrometrica: A blueprint for survival of dehydration.</title>
        <authorList>
            <person name="Xiao L."/>
            <person name="Yang G."/>
            <person name="Zhang L."/>
            <person name="Yang X."/>
            <person name="Zhao S."/>
            <person name="Ji Z."/>
            <person name="Zhou Q."/>
            <person name="Hu M."/>
            <person name="Wang Y."/>
            <person name="Chen M."/>
            <person name="Xu Y."/>
            <person name="Jin H."/>
            <person name="Xiao X."/>
            <person name="Hu G."/>
            <person name="Bao F."/>
            <person name="Hu Y."/>
            <person name="Wan P."/>
            <person name="Li L."/>
            <person name="Deng X."/>
            <person name="Kuang T."/>
            <person name="Xiang C."/>
            <person name="Zhu J.K."/>
            <person name="Oliver M.J."/>
            <person name="He Y."/>
        </authorList>
    </citation>
    <scope>NUCLEOTIDE SEQUENCE [LARGE SCALE GENOMIC DNA]</scope>
    <source>
        <strain evidence="3">cv. XS01</strain>
    </source>
</reference>
<proteinExistence type="predicted"/>
<dbReference type="EMBL" id="KQ989560">
    <property type="protein sequence ID" value="KZV54255.1"/>
    <property type="molecule type" value="Genomic_DNA"/>
</dbReference>
<feature type="region of interest" description="Disordered" evidence="1">
    <location>
        <begin position="1"/>
        <end position="52"/>
    </location>
</feature>
<name>A0A2Z7D4A7_9LAMI</name>
<keyword evidence="3" id="KW-1185">Reference proteome</keyword>
<accession>A0A2Z7D4A7</accession>
<dbReference type="Proteomes" id="UP000250235">
    <property type="component" value="Unassembled WGS sequence"/>
</dbReference>
<evidence type="ECO:0000256" key="1">
    <source>
        <dbReference type="SAM" id="MobiDB-lite"/>
    </source>
</evidence>
<evidence type="ECO:0000313" key="3">
    <source>
        <dbReference type="Proteomes" id="UP000250235"/>
    </source>
</evidence>
<organism evidence="2 3">
    <name type="scientific">Dorcoceras hygrometricum</name>
    <dbReference type="NCBI Taxonomy" id="472368"/>
    <lineage>
        <taxon>Eukaryota</taxon>
        <taxon>Viridiplantae</taxon>
        <taxon>Streptophyta</taxon>
        <taxon>Embryophyta</taxon>
        <taxon>Tracheophyta</taxon>
        <taxon>Spermatophyta</taxon>
        <taxon>Magnoliopsida</taxon>
        <taxon>eudicotyledons</taxon>
        <taxon>Gunneridae</taxon>
        <taxon>Pentapetalae</taxon>
        <taxon>asterids</taxon>
        <taxon>lamiids</taxon>
        <taxon>Lamiales</taxon>
        <taxon>Gesneriaceae</taxon>
        <taxon>Didymocarpoideae</taxon>
        <taxon>Trichosporeae</taxon>
        <taxon>Loxocarpinae</taxon>
        <taxon>Dorcoceras</taxon>
    </lineage>
</organism>